<protein>
    <submittedName>
        <fullName evidence="8">Unnamed protein product</fullName>
    </submittedName>
</protein>
<comment type="caution">
    <text evidence="8">The sequence shown here is derived from an EMBL/GenBank/DDBJ whole genome shotgun (WGS) entry which is preliminary data.</text>
</comment>
<feature type="domain" description="Xylanolytic transcriptional activator regulatory" evidence="7">
    <location>
        <begin position="72"/>
        <end position="148"/>
    </location>
</feature>
<dbReference type="PANTHER" id="PTHR31313">
    <property type="entry name" value="TY1 ENHANCER ACTIVATOR"/>
    <property type="match status" value="1"/>
</dbReference>
<dbReference type="EMBL" id="BSYA01000004">
    <property type="protein sequence ID" value="GMG23291.1"/>
    <property type="molecule type" value="Genomic_DNA"/>
</dbReference>
<dbReference type="InterPro" id="IPR051615">
    <property type="entry name" value="Transcr_Regulatory_Elem"/>
</dbReference>
<keyword evidence="1" id="KW-0479">Metal-binding</keyword>
<keyword evidence="4" id="KW-0238">DNA-binding</keyword>
<keyword evidence="6" id="KW-0539">Nucleus</keyword>
<dbReference type="CDD" id="cd12148">
    <property type="entry name" value="fungal_TF_MHR"/>
    <property type="match status" value="1"/>
</dbReference>
<keyword evidence="3" id="KW-0805">Transcription regulation</keyword>
<organism evidence="8 9">
    <name type="scientific">Aspergillus oryzae</name>
    <name type="common">Yellow koji mold</name>
    <dbReference type="NCBI Taxonomy" id="5062"/>
    <lineage>
        <taxon>Eukaryota</taxon>
        <taxon>Fungi</taxon>
        <taxon>Dikarya</taxon>
        <taxon>Ascomycota</taxon>
        <taxon>Pezizomycotina</taxon>
        <taxon>Eurotiomycetes</taxon>
        <taxon>Eurotiomycetidae</taxon>
        <taxon>Eurotiales</taxon>
        <taxon>Aspergillaceae</taxon>
        <taxon>Aspergillus</taxon>
        <taxon>Aspergillus subgen. Circumdati</taxon>
    </lineage>
</organism>
<evidence type="ECO:0000256" key="3">
    <source>
        <dbReference type="ARBA" id="ARBA00023015"/>
    </source>
</evidence>
<dbReference type="Proteomes" id="UP001165205">
    <property type="component" value="Unassembled WGS sequence"/>
</dbReference>
<evidence type="ECO:0000259" key="7">
    <source>
        <dbReference type="SMART" id="SM00906"/>
    </source>
</evidence>
<accession>A0AAN5BRE2</accession>
<reference evidence="8" key="1">
    <citation type="submission" date="2023-04" db="EMBL/GenBank/DDBJ databases">
        <title>Aspergillus oryzae NBRC 4228.</title>
        <authorList>
            <person name="Ichikawa N."/>
            <person name="Sato H."/>
            <person name="Tonouchi N."/>
        </authorList>
    </citation>
    <scope>NUCLEOTIDE SEQUENCE</scope>
    <source>
        <strain evidence="8">NBRC 4228</strain>
    </source>
</reference>
<evidence type="ECO:0000256" key="4">
    <source>
        <dbReference type="ARBA" id="ARBA00023125"/>
    </source>
</evidence>
<dbReference type="GO" id="GO:0006351">
    <property type="term" value="P:DNA-templated transcription"/>
    <property type="evidence" value="ECO:0007669"/>
    <property type="project" value="InterPro"/>
</dbReference>
<keyword evidence="2" id="KW-0862">Zinc</keyword>
<name>A0AAN5BRE2_ASPOZ</name>
<evidence type="ECO:0000313" key="9">
    <source>
        <dbReference type="Proteomes" id="UP001165205"/>
    </source>
</evidence>
<dbReference type="Pfam" id="PF04082">
    <property type="entry name" value="Fungal_trans"/>
    <property type="match status" value="1"/>
</dbReference>
<gene>
    <name evidence="8" type="ORF">Aory04_000077300</name>
</gene>
<dbReference type="GO" id="GO:0008270">
    <property type="term" value="F:zinc ion binding"/>
    <property type="evidence" value="ECO:0007669"/>
    <property type="project" value="InterPro"/>
</dbReference>
<dbReference type="AlphaFoldDB" id="A0AAN5BRE2"/>
<dbReference type="SMART" id="SM00906">
    <property type="entry name" value="Fungal_trans"/>
    <property type="match status" value="1"/>
</dbReference>
<evidence type="ECO:0000256" key="2">
    <source>
        <dbReference type="ARBA" id="ARBA00022833"/>
    </source>
</evidence>
<evidence type="ECO:0000256" key="6">
    <source>
        <dbReference type="ARBA" id="ARBA00023242"/>
    </source>
</evidence>
<dbReference type="PANTHER" id="PTHR31313:SF85">
    <property type="entry name" value="ZN(II)2CYS6 TRANSCRIPTION FACTOR (EUROFUNG)"/>
    <property type="match status" value="1"/>
</dbReference>
<dbReference type="GO" id="GO:0003677">
    <property type="term" value="F:DNA binding"/>
    <property type="evidence" value="ECO:0007669"/>
    <property type="project" value="UniProtKB-KW"/>
</dbReference>
<evidence type="ECO:0000256" key="1">
    <source>
        <dbReference type="ARBA" id="ARBA00022723"/>
    </source>
</evidence>
<evidence type="ECO:0000313" key="8">
    <source>
        <dbReference type="EMBL" id="GMG23291.1"/>
    </source>
</evidence>
<dbReference type="InterPro" id="IPR007219">
    <property type="entry name" value="XnlR_reg_dom"/>
</dbReference>
<evidence type="ECO:0000256" key="5">
    <source>
        <dbReference type="ARBA" id="ARBA00023163"/>
    </source>
</evidence>
<keyword evidence="5" id="KW-0804">Transcription</keyword>
<sequence length="387" mass="43259">MAINGPCYSPFLVVVMCAHAAHFDDHQISELLISRARLLLGTEILNPSSIPTAQGLLQLSARELAWGSISQAWLYSGMAFRMVSDLGLHHSTTKIATLGHLTAEDLEIRRRLFWSCYFWDKAISLFLGRMPILQELPFDRCPELCHPDKAPPGEYPPMKSHLVSSFQNVCKLAIILNDIILQLYSRRGNIYMDEALNRIQARLDHWREQSPVHLRCDPDNLPEICPPPHIIAQNIEKLLLLFERSFGFTRITYLMSYCIYTGASVLMQDVKKGDIDAQVKIQTFLQALKQGTTACPVVQRSLHIITNSLRADATNAPDTRPACATAGPTPLARNYLPAFPYPDLGMGYSANVNHGSTDLDGFTLLDCYPETQYGIMDSGGECFFPTA</sequence>
<proteinExistence type="predicted"/>